<reference evidence="2 3" key="1">
    <citation type="submission" date="2006-06" db="EMBL/GenBank/DDBJ databases">
        <authorList>
            <person name="Moran M.A."/>
            <person name="Ferriera S."/>
            <person name="Johnson J."/>
            <person name="Kravitz S."/>
            <person name="Beeson K."/>
            <person name="Sutton G."/>
            <person name="Rogers Y.-H."/>
            <person name="Friedman R."/>
            <person name="Frazier M."/>
            <person name="Venter J.C."/>
        </authorList>
    </citation>
    <scope>NUCLEOTIDE SEQUENCE [LARGE SCALE GENOMIC DNA]</scope>
    <source>
        <strain evidence="2 3">E-37</strain>
    </source>
</reference>
<dbReference type="Proteomes" id="UP000005713">
    <property type="component" value="Unassembled WGS sequence"/>
</dbReference>
<protein>
    <submittedName>
        <fullName evidence="2">Uncharacterized protein</fullName>
    </submittedName>
</protein>
<keyword evidence="3" id="KW-1185">Reference proteome</keyword>
<gene>
    <name evidence="2" type="ORF">SSE37_17448</name>
</gene>
<evidence type="ECO:0000313" key="3">
    <source>
        <dbReference type="Proteomes" id="UP000005713"/>
    </source>
</evidence>
<evidence type="ECO:0000256" key="1">
    <source>
        <dbReference type="SAM" id="MobiDB-lite"/>
    </source>
</evidence>
<dbReference type="AlphaFoldDB" id="A3K361"/>
<dbReference type="EMBL" id="AAYA01000005">
    <property type="protein sequence ID" value="EBA08620.1"/>
    <property type="molecule type" value="Genomic_DNA"/>
</dbReference>
<proteinExistence type="predicted"/>
<name>A3K361_SAGS3</name>
<feature type="region of interest" description="Disordered" evidence="1">
    <location>
        <begin position="1"/>
        <end position="23"/>
    </location>
</feature>
<accession>A3K361</accession>
<comment type="caution">
    <text evidence="2">The sequence shown here is derived from an EMBL/GenBank/DDBJ whole genome shotgun (WGS) entry which is preliminary data.</text>
</comment>
<sequence length="62" mass="6604">MQAIAPTEKLARKDSAQPEFGAGLKTGATDLKAEFGALENTPTFQGVSLDAFQAIIWLPRGQ</sequence>
<evidence type="ECO:0000313" key="2">
    <source>
        <dbReference type="EMBL" id="EBA08620.1"/>
    </source>
</evidence>
<organism evidence="2 3">
    <name type="scientific">Sagittula stellata (strain ATCC 700073 / DSM 11524 / E-37)</name>
    <dbReference type="NCBI Taxonomy" id="388399"/>
    <lineage>
        <taxon>Bacteria</taxon>
        <taxon>Pseudomonadati</taxon>
        <taxon>Pseudomonadota</taxon>
        <taxon>Alphaproteobacteria</taxon>
        <taxon>Rhodobacterales</taxon>
        <taxon>Roseobacteraceae</taxon>
        <taxon>Sagittula</taxon>
    </lineage>
</organism>